<dbReference type="AlphaFoldDB" id="A0A8H3UHJ6"/>
<dbReference type="Gene3D" id="2.30.60.10">
    <property type="entry name" value="Cyanovirin-N"/>
    <property type="match status" value="1"/>
</dbReference>
<organism evidence="2 3">
    <name type="scientific">Venturia inaequalis</name>
    <name type="common">Apple scab fungus</name>
    <dbReference type="NCBI Taxonomy" id="5025"/>
    <lineage>
        <taxon>Eukaryota</taxon>
        <taxon>Fungi</taxon>
        <taxon>Dikarya</taxon>
        <taxon>Ascomycota</taxon>
        <taxon>Pezizomycotina</taxon>
        <taxon>Dothideomycetes</taxon>
        <taxon>Pleosporomycetidae</taxon>
        <taxon>Venturiales</taxon>
        <taxon>Venturiaceae</taxon>
        <taxon>Venturia</taxon>
    </lineage>
</organism>
<reference evidence="2 3" key="1">
    <citation type="submission" date="2019-11" db="EMBL/GenBank/DDBJ databases">
        <title>Venturia inaequalis Genome Resource.</title>
        <authorList>
            <person name="Lichtner F.J."/>
        </authorList>
    </citation>
    <scope>NUCLEOTIDE SEQUENCE [LARGE SCALE GENOMIC DNA]</scope>
    <source>
        <strain evidence="2">Bline_iso_100314</strain>
    </source>
</reference>
<dbReference type="PANTHER" id="PTHR42076:SF1">
    <property type="entry name" value="CYANOVIRIN-N DOMAIN-CONTAINING PROTEIN"/>
    <property type="match status" value="1"/>
</dbReference>
<dbReference type="EMBL" id="WNWQ01000373">
    <property type="protein sequence ID" value="KAE9969333.1"/>
    <property type="molecule type" value="Genomic_DNA"/>
</dbReference>
<dbReference type="InterPro" id="IPR036673">
    <property type="entry name" value="Cyanovirin-N_sf"/>
</dbReference>
<dbReference type="Proteomes" id="UP000433883">
    <property type="component" value="Unassembled WGS sequence"/>
</dbReference>
<name>A0A8H3UHJ6_VENIN</name>
<sequence>MSFALSAENVRVDDGHILRASLRNGNGEFVDAEIDLDQFVGNENGNFSWGGQSSYPLHEYIHCTANALKGFSGSCQNCSFSVEGGAAVPVLRAELRDQDGNFQPRDINLAERIGNNNGQFVFN</sequence>
<evidence type="ECO:0000313" key="3">
    <source>
        <dbReference type="Proteomes" id="UP000433883"/>
    </source>
</evidence>
<dbReference type="SMART" id="SM01111">
    <property type="entry name" value="CVNH"/>
    <property type="match status" value="1"/>
</dbReference>
<dbReference type="PANTHER" id="PTHR42076">
    <property type="entry name" value="CYANOVIRIN-N HOMOLOG"/>
    <property type="match status" value="1"/>
</dbReference>
<dbReference type="Pfam" id="PF08881">
    <property type="entry name" value="CVNH"/>
    <property type="match status" value="1"/>
</dbReference>
<dbReference type="SUPFAM" id="SSF51322">
    <property type="entry name" value="Cyanovirin-N"/>
    <property type="match status" value="1"/>
</dbReference>
<proteinExistence type="predicted"/>
<protein>
    <recommendedName>
        <fullName evidence="1">Cyanovirin-N domain-containing protein</fullName>
    </recommendedName>
</protein>
<dbReference type="InterPro" id="IPR011058">
    <property type="entry name" value="Cyanovirin-N"/>
</dbReference>
<evidence type="ECO:0000313" key="2">
    <source>
        <dbReference type="EMBL" id="KAE9969333.1"/>
    </source>
</evidence>
<accession>A0A8H3UHJ6</accession>
<comment type="caution">
    <text evidence="2">The sequence shown here is derived from an EMBL/GenBank/DDBJ whole genome shotgun (WGS) entry which is preliminary data.</text>
</comment>
<evidence type="ECO:0000259" key="1">
    <source>
        <dbReference type="SMART" id="SM01111"/>
    </source>
</evidence>
<feature type="domain" description="Cyanovirin-N" evidence="1">
    <location>
        <begin position="2"/>
        <end position="122"/>
    </location>
</feature>
<gene>
    <name evidence="2" type="ORF">BLS_005414</name>
</gene>